<evidence type="ECO:0000259" key="17">
    <source>
        <dbReference type="PROSITE" id="PS51198"/>
    </source>
</evidence>
<keyword evidence="9" id="KW-0234">DNA repair</keyword>
<dbReference type="SUPFAM" id="SSF52540">
    <property type="entry name" value="P-loop containing nucleoside triphosphate hydrolases"/>
    <property type="match status" value="1"/>
</dbReference>
<dbReference type="EC" id="5.6.2.4" evidence="12"/>
<evidence type="ECO:0000256" key="2">
    <source>
        <dbReference type="ARBA" id="ARBA00022741"/>
    </source>
</evidence>
<dbReference type="InterPro" id="IPR014151">
    <property type="entry name" value="DNA_helicase_AddA"/>
</dbReference>
<dbReference type="NCBIfam" id="TIGR02784">
    <property type="entry name" value="addA_alphas"/>
    <property type="match status" value="1"/>
</dbReference>
<keyword evidence="20" id="KW-1185">Reference proteome</keyword>
<dbReference type="GO" id="GO:0005524">
    <property type="term" value="F:ATP binding"/>
    <property type="evidence" value="ECO:0007669"/>
    <property type="project" value="UniProtKB-UniRule"/>
</dbReference>
<dbReference type="KEGG" id="mpar:F7D14_00630"/>
<dbReference type="PANTHER" id="PTHR11070">
    <property type="entry name" value="UVRD / RECB / PCRA DNA HELICASE FAMILY MEMBER"/>
    <property type="match status" value="1"/>
</dbReference>
<comment type="catalytic activity">
    <reaction evidence="11">
        <text>Couples ATP hydrolysis with the unwinding of duplex DNA by translocating in the 3'-5' direction.</text>
        <dbReference type="EC" id="5.6.2.4"/>
    </reaction>
</comment>
<dbReference type="InterPro" id="IPR000212">
    <property type="entry name" value="DNA_helicase_UvrD/REP"/>
</dbReference>
<sequence>MNDRAFLSMTIRAQQRASDPHVSAWVAAHAGSGKTYVLTQRVLRLLLEGVRPSQILCLTFTKAAAANMSTRVFDKLAQWALLDDDALTREIEGTGAQAPSRADLAFARRLFARAVETPGGLKIQTIHAFCEKLLHIFPFEANAPAGFEVVDDAARSELLRAAKSRAIVEAMRASGSLNEALRLVARETTESGFDDLCGELLTHRDALAQAFEQDEYARRLRRRLGLGADETLATVDEQIMADAAEWPELVAILRQGSRNDQKLAATLQEAAALSPGSDRVNRYISVFYTNEGKPRGSAKQKIVTAGMEKISPGILARMEAERDRLARLVDKRKAASVVERSLALASIGDAIIAEYERAKRYRNYLDYDDLIDCARRLLHRSNPSWVLYKLDAQIDHILLDEAQDTSARQWDILTAIAKEFCAGVGARRVKRSFFAVGDDKQSIFSFQGAAPEKFDSMRRSFQASFAAISQRFEYVRLVESFRSAPGVLAAVDDVFNFGDNGVGLSCDLDPAKPPLKHEAAKSHVAASIEIWSPIGPLGKEEPEDWRLPLDYASAKDPAERLARSVAAKISALLAPGGGECVEDNKTLRPVEPRDILIVVRKRGAFFEAVIRALKAENVPVAGADRLDLARHIAVNDLVALGRASLLPEDDLTVATVLKSPLMGFDDDDLLRLSAHRPGSLYAALRPSAEAKDRMAALMFDAWRRDAATTPPYEFYNSVLGPGGGRRRLVARLGPEANDAIDEFLRLALSFEREQSPSLVAFLAMIGTLELSIKRDMEAAGETVRVMTAHAAKGLEAKIVFLPDTCGAPAGKHDPKLLTLDDGAGGQSLVWARGRDYDPAAVIEARDERREAERAEHRRLLYVAMTRAEERLYVSGHHGAKGPAEGCWHNMIVEALGASCERLPNPDDPEGYILRRGEAPRRADVSRAAAQPCETSTPTFARMPAPREAAPTPPMRPSSALAGADAFDRSGGSAPMRKDVERALVGRLTHALLQHLPQCAPGRRVEAAALFLERRGPGLDDARRAEILRAALSVIDAPELAPLFGPHSAAEVDIVATLAGGHAISGRIDRLAETSDEVLLADFKTGRRRDIPHLAQLRQLALYRAALAPLYPGKPIRCAIVWTQDASVVEAEDVMLDKALVAALEAAPLSDQSESK</sequence>
<dbReference type="Pfam" id="PF00580">
    <property type="entry name" value="UvrD-helicase"/>
    <property type="match status" value="1"/>
</dbReference>
<keyword evidence="2 15" id="KW-0547">Nucleotide-binding</keyword>
<evidence type="ECO:0000313" key="19">
    <source>
        <dbReference type="EMBL" id="QGM96144.1"/>
    </source>
</evidence>
<comment type="catalytic activity">
    <reaction evidence="14">
        <text>ATP + H2O = ADP + phosphate + H(+)</text>
        <dbReference type="Rhea" id="RHEA:13065"/>
        <dbReference type="ChEBI" id="CHEBI:15377"/>
        <dbReference type="ChEBI" id="CHEBI:15378"/>
        <dbReference type="ChEBI" id="CHEBI:30616"/>
        <dbReference type="ChEBI" id="CHEBI:43474"/>
        <dbReference type="ChEBI" id="CHEBI:456216"/>
        <dbReference type="EC" id="5.6.2.4"/>
    </reaction>
</comment>
<keyword evidence="10" id="KW-0413">Isomerase</keyword>
<dbReference type="AlphaFoldDB" id="A0A6B8LXG5"/>
<reference evidence="19 20" key="1">
    <citation type="submission" date="2019-09" db="EMBL/GenBank/DDBJ databases">
        <title>Isolation and complete genome sequencing of Methylocystis species.</title>
        <authorList>
            <person name="Rumah B.L."/>
            <person name="Stead C.E."/>
            <person name="Stevens B.C."/>
            <person name="Minton N.P."/>
            <person name="Grosse-Honebrink A."/>
            <person name="Zhang Y."/>
        </authorList>
    </citation>
    <scope>NUCLEOTIDE SEQUENCE [LARGE SCALE GENOMIC DNA]</scope>
    <source>
        <strain evidence="19 20">BRCS2</strain>
    </source>
</reference>
<dbReference type="PANTHER" id="PTHR11070:SF2">
    <property type="entry name" value="ATP-DEPENDENT DNA HELICASE SRS2"/>
    <property type="match status" value="1"/>
</dbReference>
<dbReference type="GO" id="GO:0043138">
    <property type="term" value="F:3'-5' DNA helicase activity"/>
    <property type="evidence" value="ECO:0007669"/>
    <property type="project" value="UniProtKB-EC"/>
</dbReference>
<evidence type="ECO:0000256" key="13">
    <source>
        <dbReference type="ARBA" id="ARBA00034923"/>
    </source>
</evidence>
<evidence type="ECO:0000313" key="20">
    <source>
        <dbReference type="Proteomes" id="UP000422569"/>
    </source>
</evidence>
<evidence type="ECO:0000256" key="12">
    <source>
        <dbReference type="ARBA" id="ARBA00034808"/>
    </source>
</evidence>
<dbReference type="EMBL" id="CP044331">
    <property type="protein sequence ID" value="QGM96144.1"/>
    <property type="molecule type" value="Genomic_DNA"/>
</dbReference>
<gene>
    <name evidence="19" type="primary">addA</name>
    <name evidence="19" type="ORF">F7D14_00630</name>
</gene>
<keyword evidence="3" id="KW-0227">DNA damage</keyword>
<feature type="binding site" evidence="15">
    <location>
        <begin position="28"/>
        <end position="35"/>
    </location>
    <ligand>
        <name>ATP</name>
        <dbReference type="ChEBI" id="CHEBI:30616"/>
    </ligand>
</feature>
<dbReference type="GO" id="GO:0004527">
    <property type="term" value="F:exonuclease activity"/>
    <property type="evidence" value="ECO:0007669"/>
    <property type="project" value="UniProtKB-KW"/>
</dbReference>
<keyword evidence="1" id="KW-0540">Nuclease</keyword>
<evidence type="ECO:0000256" key="5">
    <source>
        <dbReference type="ARBA" id="ARBA00022806"/>
    </source>
</evidence>
<keyword evidence="6" id="KW-0269">Exonuclease</keyword>
<dbReference type="InterPro" id="IPR011604">
    <property type="entry name" value="PDDEXK-like_dom_sf"/>
</dbReference>
<feature type="domain" description="UvrD-like helicase ATP-binding" evidence="17">
    <location>
        <begin position="7"/>
        <end position="484"/>
    </location>
</feature>
<dbReference type="Gene3D" id="3.40.50.300">
    <property type="entry name" value="P-loop containing nucleotide triphosphate hydrolases"/>
    <property type="match status" value="4"/>
</dbReference>
<evidence type="ECO:0000259" key="18">
    <source>
        <dbReference type="PROSITE" id="PS51217"/>
    </source>
</evidence>
<evidence type="ECO:0000256" key="11">
    <source>
        <dbReference type="ARBA" id="ARBA00034617"/>
    </source>
</evidence>
<keyword evidence="7 15" id="KW-0067">ATP-binding</keyword>
<evidence type="ECO:0000256" key="14">
    <source>
        <dbReference type="ARBA" id="ARBA00048988"/>
    </source>
</evidence>
<evidence type="ECO:0000256" key="10">
    <source>
        <dbReference type="ARBA" id="ARBA00023235"/>
    </source>
</evidence>
<protein>
    <recommendedName>
        <fullName evidence="12">DNA 3'-5' helicase</fullName>
        <ecNumber evidence="12">5.6.2.4</ecNumber>
    </recommendedName>
    <alternativeName>
        <fullName evidence="13">DNA 3'-5' helicase II</fullName>
    </alternativeName>
</protein>
<evidence type="ECO:0000256" key="15">
    <source>
        <dbReference type="PROSITE-ProRule" id="PRU00560"/>
    </source>
</evidence>
<accession>A0A6B8LXG5</accession>
<dbReference type="InterPro" id="IPR027417">
    <property type="entry name" value="P-loop_NTPase"/>
</dbReference>
<feature type="region of interest" description="Disordered" evidence="16">
    <location>
        <begin position="922"/>
        <end position="973"/>
    </location>
</feature>
<evidence type="ECO:0000256" key="3">
    <source>
        <dbReference type="ARBA" id="ARBA00022763"/>
    </source>
</evidence>
<evidence type="ECO:0000256" key="16">
    <source>
        <dbReference type="SAM" id="MobiDB-lite"/>
    </source>
</evidence>
<evidence type="ECO:0000256" key="8">
    <source>
        <dbReference type="ARBA" id="ARBA00023125"/>
    </source>
</evidence>
<dbReference type="Pfam" id="PF13361">
    <property type="entry name" value="UvrD_C"/>
    <property type="match status" value="1"/>
</dbReference>
<dbReference type="Proteomes" id="UP000422569">
    <property type="component" value="Chromosome"/>
</dbReference>
<evidence type="ECO:0000256" key="9">
    <source>
        <dbReference type="ARBA" id="ARBA00023204"/>
    </source>
</evidence>
<dbReference type="GO" id="GO:0033202">
    <property type="term" value="C:DNA helicase complex"/>
    <property type="evidence" value="ECO:0007669"/>
    <property type="project" value="TreeGrafter"/>
</dbReference>
<evidence type="ECO:0000256" key="6">
    <source>
        <dbReference type="ARBA" id="ARBA00022839"/>
    </source>
</evidence>
<dbReference type="PROSITE" id="PS51198">
    <property type="entry name" value="UVRD_HELICASE_ATP_BIND"/>
    <property type="match status" value="1"/>
</dbReference>
<dbReference type="GO" id="GO:0000725">
    <property type="term" value="P:recombinational repair"/>
    <property type="evidence" value="ECO:0007669"/>
    <property type="project" value="TreeGrafter"/>
</dbReference>
<keyword evidence="8" id="KW-0238">DNA-binding</keyword>
<keyword evidence="4 15" id="KW-0378">Hydrolase</keyword>
<dbReference type="InterPro" id="IPR038726">
    <property type="entry name" value="PDDEXK_AddAB-type"/>
</dbReference>
<evidence type="ECO:0000256" key="1">
    <source>
        <dbReference type="ARBA" id="ARBA00022722"/>
    </source>
</evidence>
<dbReference type="PROSITE" id="PS51217">
    <property type="entry name" value="UVRD_HELICASE_CTER"/>
    <property type="match status" value="1"/>
</dbReference>
<dbReference type="Gene3D" id="3.90.320.10">
    <property type="match status" value="1"/>
</dbReference>
<dbReference type="GO" id="GO:0003677">
    <property type="term" value="F:DNA binding"/>
    <property type="evidence" value="ECO:0007669"/>
    <property type="project" value="UniProtKB-KW"/>
</dbReference>
<feature type="domain" description="UvrD-like helicase C-terminal" evidence="18">
    <location>
        <begin position="518"/>
        <end position="793"/>
    </location>
</feature>
<proteinExistence type="predicted"/>
<organism evidence="19 20">
    <name type="scientific">Methylocystis parvus</name>
    <dbReference type="NCBI Taxonomy" id="134"/>
    <lineage>
        <taxon>Bacteria</taxon>
        <taxon>Pseudomonadati</taxon>
        <taxon>Pseudomonadota</taxon>
        <taxon>Alphaproteobacteria</taxon>
        <taxon>Hyphomicrobiales</taxon>
        <taxon>Methylocystaceae</taxon>
        <taxon>Methylocystis</taxon>
    </lineage>
</organism>
<dbReference type="RefSeq" id="WP_016921779.1">
    <property type="nucleotide sequence ID" value="NZ_CP044331.1"/>
</dbReference>
<evidence type="ECO:0000256" key="7">
    <source>
        <dbReference type="ARBA" id="ARBA00022840"/>
    </source>
</evidence>
<keyword evidence="5 15" id="KW-0347">Helicase</keyword>
<dbReference type="InterPro" id="IPR014016">
    <property type="entry name" value="UvrD-like_ATP-bd"/>
</dbReference>
<dbReference type="InterPro" id="IPR014017">
    <property type="entry name" value="DNA_helicase_UvrD-like_C"/>
</dbReference>
<name>A0A6B8LXG5_9HYPH</name>
<dbReference type="Pfam" id="PF12705">
    <property type="entry name" value="PDDEXK_1"/>
    <property type="match status" value="1"/>
</dbReference>
<dbReference type="GO" id="GO:0005829">
    <property type="term" value="C:cytosol"/>
    <property type="evidence" value="ECO:0007669"/>
    <property type="project" value="TreeGrafter"/>
</dbReference>
<evidence type="ECO:0000256" key="4">
    <source>
        <dbReference type="ARBA" id="ARBA00022801"/>
    </source>
</evidence>